<gene>
    <name evidence="7" type="ORF">SAMN05216418_3250</name>
</gene>
<dbReference type="InterPro" id="IPR036250">
    <property type="entry name" value="AcylCo_DH-like_C"/>
</dbReference>
<sequence>MTVPLAPARTTAFTARPDELAALTAAVAETADHYDRSGEFPAGGLAAVHRAGVFAAVVDERFGGGGLGPLDRLRTVQAIGQGDPSVALIFANTLAAHVAQSGRGGLPEALYERIVAETAERPVSINTARAEPELGAPARGGLPATTVRRTADGWVLSGRKAYVTASTGLDYHLVWAKTDDPEPRVGHVVVAGDDPGIRIIPTWDHLGLRASSTHDVVYDEVVVPADRFLEIPFQGTYRDPSSRASALSLTHAAIYVGVARAAQNFFTRFAHERVPAGLGRPIASTERIQSLAGEIEAQLVQAEELLYGLTARAVAGDEAAIARTPLAKVLIVRSAISAVETAVAALGNPALSRHNPLERHLRDVLSAACTRRRRMPRSSRRADACSTCDATRRHAASRPRGPLFGEKAGQGPFRHPSCVPMGSHPSPSLDPAAAPPRHSGKSSRPPQARTRRTPS</sequence>
<organism evidence="7 8">
    <name type="scientific">Microbacterium enclense</name>
    <dbReference type="NCBI Taxonomy" id="993073"/>
    <lineage>
        <taxon>Bacteria</taxon>
        <taxon>Bacillati</taxon>
        <taxon>Actinomycetota</taxon>
        <taxon>Actinomycetes</taxon>
        <taxon>Micrococcales</taxon>
        <taxon>Microbacteriaceae</taxon>
        <taxon>Microbacterium</taxon>
    </lineage>
</organism>
<dbReference type="Pfam" id="PF02770">
    <property type="entry name" value="Acyl-CoA_dh_M"/>
    <property type="match status" value="1"/>
</dbReference>
<reference evidence="7 8" key="1">
    <citation type="submission" date="2016-09" db="EMBL/GenBank/DDBJ databases">
        <authorList>
            <person name="Capua I."/>
            <person name="De Benedictis P."/>
            <person name="Joannis T."/>
            <person name="Lombin L.H."/>
            <person name="Cattoli G."/>
        </authorList>
    </citation>
    <scope>NUCLEOTIDE SEQUENCE [LARGE SCALE GENOMIC DNA]</scope>
    <source>
        <strain evidence="7 8">NIO-1002</strain>
    </source>
</reference>
<feature type="domain" description="Acyl-CoA dehydrogenase/oxidase N-terminal" evidence="5">
    <location>
        <begin position="25"/>
        <end position="99"/>
    </location>
</feature>
<evidence type="ECO:0000313" key="7">
    <source>
        <dbReference type="EMBL" id="SDC90186.1"/>
    </source>
</evidence>
<dbReference type="InterPro" id="IPR009100">
    <property type="entry name" value="AcylCoA_DH/oxidase_NM_dom_sf"/>
</dbReference>
<name>A0A1G6QER9_9MICO</name>
<dbReference type="Proteomes" id="UP000183203">
    <property type="component" value="Unassembled WGS sequence"/>
</dbReference>
<dbReference type="Gene3D" id="1.10.540.10">
    <property type="entry name" value="Acyl-CoA dehydrogenase/oxidase, N-terminal domain"/>
    <property type="match status" value="1"/>
</dbReference>
<dbReference type="PANTHER" id="PTHR43884:SF25">
    <property type="entry name" value="ACYL-COA DEHYDROGENASE YDBM-RELATED"/>
    <property type="match status" value="1"/>
</dbReference>
<dbReference type="InterPro" id="IPR013107">
    <property type="entry name" value="Acyl-CoA_DH_C"/>
</dbReference>
<dbReference type="Pfam" id="PF02771">
    <property type="entry name" value="Acyl-CoA_dh_N"/>
    <property type="match status" value="1"/>
</dbReference>
<feature type="region of interest" description="Disordered" evidence="3">
    <location>
        <begin position="371"/>
        <end position="455"/>
    </location>
</feature>
<keyword evidence="2" id="KW-0560">Oxidoreductase</keyword>
<dbReference type="PANTHER" id="PTHR43884">
    <property type="entry name" value="ACYL-COA DEHYDROGENASE"/>
    <property type="match status" value="1"/>
</dbReference>
<dbReference type="InterPro" id="IPR046373">
    <property type="entry name" value="Acyl-CoA_Oxase/DH_mid-dom_sf"/>
</dbReference>
<dbReference type="EMBL" id="FMYG01000008">
    <property type="protein sequence ID" value="SDC90186.1"/>
    <property type="molecule type" value="Genomic_DNA"/>
</dbReference>
<dbReference type="GO" id="GO:0003995">
    <property type="term" value="F:acyl-CoA dehydrogenase activity"/>
    <property type="evidence" value="ECO:0007669"/>
    <property type="project" value="TreeGrafter"/>
</dbReference>
<dbReference type="AlphaFoldDB" id="A0A1G6QER9"/>
<evidence type="ECO:0000256" key="3">
    <source>
        <dbReference type="SAM" id="MobiDB-lite"/>
    </source>
</evidence>
<keyword evidence="1" id="KW-0285">Flavoprotein</keyword>
<feature type="domain" description="Acyl-CoA dehydrogenase C-terminal" evidence="6">
    <location>
        <begin position="249"/>
        <end position="365"/>
    </location>
</feature>
<dbReference type="GO" id="GO:0050660">
    <property type="term" value="F:flavin adenine dinucleotide binding"/>
    <property type="evidence" value="ECO:0007669"/>
    <property type="project" value="InterPro"/>
</dbReference>
<dbReference type="SUPFAM" id="SSF47203">
    <property type="entry name" value="Acyl-CoA dehydrogenase C-terminal domain-like"/>
    <property type="match status" value="1"/>
</dbReference>
<dbReference type="RefSeq" id="WP_217630078.1">
    <property type="nucleotide sequence ID" value="NZ_FMYG01000008.1"/>
</dbReference>
<dbReference type="SUPFAM" id="SSF56645">
    <property type="entry name" value="Acyl-CoA dehydrogenase NM domain-like"/>
    <property type="match status" value="1"/>
</dbReference>
<proteinExistence type="predicted"/>
<dbReference type="Pfam" id="PF08028">
    <property type="entry name" value="Acyl-CoA_dh_2"/>
    <property type="match status" value="1"/>
</dbReference>
<dbReference type="InterPro" id="IPR037069">
    <property type="entry name" value="AcylCoA_DH/ox_N_sf"/>
</dbReference>
<evidence type="ECO:0000259" key="6">
    <source>
        <dbReference type="Pfam" id="PF08028"/>
    </source>
</evidence>
<dbReference type="InterPro" id="IPR013786">
    <property type="entry name" value="AcylCoA_DH/ox_N"/>
</dbReference>
<dbReference type="Gene3D" id="1.20.140.10">
    <property type="entry name" value="Butyryl-CoA Dehydrogenase, subunit A, domain 3"/>
    <property type="match status" value="1"/>
</dbReference>
<dbReference type="CDD" id="cd00567">
    <property type="entry name" value="ACAD"/>
    <property type="match status" value="1"/>
</dbReference>
<protein>
    <submittedName>
        <fullName evidence="7">Acyl-CoA dehydrogenase</fullName>
    </submittedName>
</protein>
<feature type="domain" description="Acyl-CoA oxidase/dehydrogenase middle" evidence="4">
    <location>
        <begin position="128"/>
        <end position="221"/>
    </location>
</feature>
<evidence type="ECO:0000313" key="8">
    <source>
        <dbReference type="Proteomes" id="UP000183203"/>
    </source>
</evidence>
<feature type="compositionally biased region" description="Low complexity" evidence="3">
    <location>
        <begin position="423"/>
        <end position="436"/>
    </location>
</feature>
<evidence type="ECO:0000256" key="2">
    <source>
        <dbReference type="ARBA" id="ARBA00023002"/>
    </source>
</evidence>
<dbReference type="InterPro" id="IPR006091">
    <property type="entry name" value="Acyl-CoA_Oxase/DH_mid-dom"/>
</dbReference>
<accession>A0A1G6QER9</accession>
<dbReference type="Gene3D" id="2.40.110.10">
    <property type="entry name" value="Butyryl-CoA Dehydrogenase, subunit A, domain 2"/>
    <property type="match status" value="1"/>
</dbReference>
<evidence type="ECO:0000259" key="5">
    <source>
        <dbReference type="Pfam" id="PF02771"/>
    </source>
</evidence>
<evidence type="ECO:0000259" key="4">
    <source>
        <dbReference type="Pfam" id="PF02770"/>
    </source>
</evidence>
<evidence type="ECO:0000256" key="1">
    <source>
        <dbReference type="ARBA" id="ARBA00022630"/>
    </source>
</evidence>